<feature type="transmembrane region" description="Helical" evidence="5">
    <location>
        <begin position="545"/>
        <end position="566"/>
    </location>
</feature>
<dbReference type="InterPro" id="IPR010658">
    <property type="entry name" value="Nodulin-like"/>
</dbReference>
<keyword evidence="4 5" id="KW-0472">Membrane</keyword>
<accession>A0A978VDT0</accession>
<feature type="transmembrane region" description="Helical" evidence="5">
    <location>
        <begin position="124"/>
        <end position="144"/>
    </location>
</feature>
<evidence type="ECO:0000256" key="1">
    <source>
        <dbReference type="ARBA" id="ARBA00004141"/>
    </source>
</evidence>
<evidence type="ECO:0000259" key="7">
    <source>
        <dbReference type="Pfam" id="PF23262"/>
    </source>
</evidence>
<dbReference type="Pfam" id="PF23262">
    <property type="entry name" value="NFD4_C"/>
    <property type="match status" value="2"/>
</dbReference>
<feature type="transmembrane region" description="Helical" evidence="5">
    <location>
        <begin position="748"/>
        <end position="772"/>
    </location>
</feature>
<keyword evidence="3 5" id="KW-1133">Transmembrane helix</keyword>
<feature type="transmembrane region" description="Helical" evidence="5">
    <location>
        <begin position="716"/>
        <end position="736"/>
    </location>
</feature>
<feature type="transmembrane region" description="Helical" evidence="5">
    <location>
        <begin position="792"/>
        <end position="814"/>
    </location>
</feature>
<gene>
    <name evidence="8" type="ORF">FEM48_Zijuj05G0080800</name>
</gene>
<comment type="caution">
    <text evidence="8">The sequence shown here is derived from an EMBL/GenBank/DDBJ whole genome shotgun (WGS) entry which is preliminary data.</text>
</comment>
<dbReference type="Gene3D" id="1.20.1250.20">
    <property type="entry name" value="MFS general substrate transporter like domains"/>
    <property type="match status" value="2"/>
</dbReference>
<feature type="domain" description="NFD4 C-terminal" evidence="7">
    <location>
        <begin position="614"/>
        <end position="822"/>
    </location>
</feature>
<dbReference type="PANTHER" id="PTHR21576:SF22">
    <property type="entry name" value="F25A4.25 PROTEIN"/>
    <property type="match status" value="1"/>
</dbReference>
<feature type="transmembrane region" description="Helical" evidence="5">
    <location>
        <begin position="690"/>
        <end position="710"/>
    </location>
</feature>
<feature type="transmembrane region" description="Helical" evidence="5">
    <location>
        <begin position="386"/>
        <end position="410"/>
    </location>
</feature>
<name>A0A978VDT0_ZIZJJ</name>
<protein>
    <recommendedName>
        <fullName evidence="10">Protein NUCLEAR FUSION DEFECTIVE 4-like</fullName>
    </recommendedName>
</protein>
<dbReference type="CDD" id="cd17354">
    <property type="entry name" value="MFS_Mch1p_like"/>
    <property type="match status" value="1"/>
</dbReference>
<evidence type="ECO:0000313" key="8">
    <source>
        <dbReference type="EMBL" id="KAH7528519.1"/>
    </source>
</evidence>
<dbReference type="PANTHER" id="PTHR21576">
    <property type="entry name" value="UNCHARACTERIZED NODULIN-LIKE PROTEIN"/>
    <property type="match status" value="1"/>
</dbReference>
<evidence type="ECO:0000256" key="5">
    <source>
        <dbReference type="SAM" id="Phobius"/>
    </source>
</evidence>
<sequence>METEVLTNKWVATVASIWIQCSVGAYTFGIYSPALKSSQGYDQSTLGTVSVFKDIGGNVGVLSGLLYSAVAGGRSDSSATGAGDVLFHVLGVSLSDVLQHHQRYDKFLLQNEEDLNLLQAMKTLNFWLLCVITVCGMGSGEATIDNMSQVGESLGYKKIEINSFVSLWSIWNFLGRLGAGFLSDLLLHNKGWARPLLMAITLATMVAGHIIIASGFSGNLYIGSFLVGISYGSQWALMPTVTSEIFGIGHMATIFNNVAVASPIGSSIFSVRVIGVRIHRHRAVNERELFTKRNEKRVSDMEMLSNKWVATVASIWIQCSVGAYTFGIYSSALKSSQGYDQSTLDTVSVFKDIGTNVGVLSGLLYSAVAVKNCPSPSSATQLGGPWVVHLAGALQCFVGYFFMWAAVAGVIPRPPVTAMCFFMFLGSHSQTFFNTTNVVCGVQNFSNYSGTIVGIMKGFLALSGAISVLVYDIFCGGNPTNFLLMLALLPTFISLLLMFLVRTYKTTSTVDDKKHLNAFSAIALIIVAYRMIIIILQNFFTFPSWAQTFSFLLLLLLLVSPIGIAIRARRDDSKRVVVFESSDAGDVSKYEQLVPSSDDKLVLQNGEDLNLLQAVKTLNFWLLSVITVCGMGSGVATINNMSQVGESLGYKTIEINSFVSLWSIWNFLGRLGAGFLSDLLLHNKGWARPLLMAITLAIMVSGHIIIASGFSGNLYIGSFLVGICYGSQWALMPTITSEIYGIGHMATIFNTIAVASPIGSYIFSVRVIGNIYDREASKEAEGGSCLGTQCFMLSFMIMAFVAFFGFLIAILLFFRTKRFYQLVVLRRLKKSPLRQ</sequence>
<comment type="subcellular location">
    <subcellularLocation>
        <location evidence="1">Membrane</location>
        <topology evidence="1">Multi-pass membrane protein</topology>
    </subcellularLocation>
</comment>
<dbReference type="EMBL" id="JAEACU010000005">
    <property type="protein sequence ID" value="KAH7528519.1"/>
    <property type="molecule type" value="Genomic_DNA"/>
</dbReference>
<dbReference type="InterPro" id="IPR036259">
    <property type="entry name" value="MFS_trans_sf"/>
</dbReference>
<evidence type="ECO:0000256" key="4">
    <source>
        <dbReference type="ARBA" id="ARBA00023136"/>
    </source>
</evidence>
<feature type="transmembrane region" description="Helical" evidence="5">
    <location>
        <begin position="618"/>
        <end position="638"/>
    </location>
</feature>
<evidence type="ECO:0000256" key="3">
    <source>
        <dbReference type="ARBA" id="ARBA00022989"/>
    </source>
</evidence>
<evidence type="ECO:0000259" key="6">
    <source>
        <dbReference type="Pfam" id="PF06813"/>
    </source>
</evidence>
<dbReference type="SUPFAM" id="SSF103473">
    <property type="entry name" value="MFS general substrate transporter"/>
    <property type="match status" value="3"/>
</dbReference>
<evidence type="ECO:0000313" key="9">
    <source>
        <dbReference type="Proteomes" id="UP000813462"/>
    </source>
</evidence>
<feature type="domain" description="NFD4 C-terminal" evidence="7">
    <location>
        <begin position="120"/>
        <end position="273"/>
    </location>
</feature>
<proteinExistence type="predicted"/>
<dbReference type="GO" id="GO:0016020">
    <property type="term" value="C:membrane"/>
    <property type="evidence" value="ECO:0007669"/>
    <property type="project" value="UniProtKB-SubCell"/>
</dbReference>
<feature type="transmembrane region" description="Helical" evidence="5">
    <location>
        <begin position="196"/>
        <end position="216"/>
    </location>
</feature>
<feature type="domain" description="Nodulin-like" evidence="6">
    <location>
        <begin position="9"/>
        <end position="68"/>
    </location>
</feature>
<feature type="transmembrane region" description="Helical" evidence="5">
    <location>
        <begin position="308"/>
        <end position="329"/>
    </location>
</feature>
<feature type="transmembrane region" description="Helical" evidence="5">
    <location>
        <begin position="482"/>
        <end position="504"/>
    </location>
</feature>
<dbReference type="Proteomes" id="UP000813462">
    <property type="component" value="Unassembled WGS sequence"/>
</dbReference>
<feature type="transmembrane region" description="Helical" evidence="5">
    <location>
        <begin position="445"/>
        <end position="470"/>
    </location>
</feature>
<feature type="transmembrane region" description="Helical" evidence="5">
    <location>
        <begin position="516"/>
        <end position="539"/>
    </location>
</feature>
<organism evidence="8 9">
    <name type="scientific">Ziziphus jujuba var. spinosa</name>
    <dbReference type="NCBI Taxonomy" id="714518"/>
    <lineage>
        <taxon>Eukaryota</taxon>
        <taxon>Viridiplantae</taxon>
        <taxon>Streptophyta</taxon>
        <taxon>Embryophyta</taxon>
        <taxon>Tracheophyta</taxon>
        <taxon>Spermatophyta</taxon>
        <taxon>Magnoliopsida</taxon>
        <taxon>eudicotyledons</taxon>
        <taxon>Gunneridae</taxon>
        <taxon>Pentapetalae</taxon>
        <taxon>rosids</taxon>
        <taxon>fabids</taxon>
        <taxon>Rosales</taxon>
        <taxon>Rhamnaceae</taxon>
        <taxon>Paliureae</taxon>
        <taxon>Ziziphus</taxon>
    </lineage>
</organism>
<feature type="domain" description="Nodulin-like" evidence="6">
    <location>
        <begin position="307"/>
        <end position="565"/>
    </location>
</feature>
<dbReference type="AlphaFoldDB" id="A0A978VDT0"/>
<dbReference type="Pfam" id="PF06813">
    <property type="entry name" value="Nodulin-like"/>
    <property type="match status" value="2"/>
</dbReference>
<reference evidence="8" key="1">
    <citation type="journal article" date="2021" name="Front. Plant Sci.">
        <title>Chromosome-Scale Genome Assembly for Chinese Sour Jujube and Insights Into Its Genome Evolution and Domestication Signature.</title>
        <authorList>
            <person name="Shen L.-Y."/>
            <person name="Luo H."/>
            <person name="Wang X.-L."/>
            <person name="Wang X.-M."/>
            <person name="Qiu X.-J."/>
            <person name="Liu H."/>
            <person name="Zhou S.-S."/>
            <person name="Jia K.-H."/>
            <person name="Nie S."/>
            <person name="Bao Y.-T."/>
            <person name="Zhang R.-G."/>
            <person name="Yun Q.-Z."/>
            <person name="Chai Y.-H."/>
            <person name="Lu J.-Y."/>
            <person name="Li Y."/>
            <person name="Zhao S.-W."/>
            <person name="Mao J.-F."/>
            <person name="Jia S.-G."/>
            <person name="Mao Y.-M."/>
        </authorList>
    </citation>
    <scope>NUCLEOTIDE SEQUENCE</scope>
    <source>
        <strain evidence="8">AT0</strain>
        <tissue evidence="8">Leaf</tissue>
    </source>
</reference>
<evidence type="ECO:0008006" key="10">
    <source>
        <dbReference type="Google" id="ProtNLM"/>
    </source>
</evidence>
<keyword evidence="2 5" id="KW-0812">Transmembrane</keyword>
<evidence type="ECO:0000256" key="2">
    <source>
        <dbReference type="ARBA" id="ARBA00022692"/>
    </source>
</evidence>
<feature type="transmembrane region" description="Helical" evidence="5">
    <location>
        <begin position="416"/>
        <end position="433"/>
    </location>
</feature>
<dbReference type="InterPro" id="IPR056555">
    <property type="entry name" value="NFD4_C"/>
</dbReference>